<keyword evidence="2" id="KW-1185">Reference proteome</keyword>
<dbReference type="AlphaFoldDB" id="A0A1I5TY88"/>
<name>A0A1I5TY88_9SPHN</name>
<dbReference type="Proteomes" id="UP000199586">
    <property type="component" value="Unassembled WGS sequence"/>
</dbReference>
<organism evidence="1 2">
    <name type="scientific">Sphingomonas rubra</name>
    <dbReference type="NCBI Taxonomy" id="634430"/>
    <lineage>
        <taxon>Bacteria</taxon>
        <taxon>Pseudomonadati</taxon>
        <taxon>Pseudomonadota</taxon>
        <taxon>Alphaproteobacteria</taxon>
        <taxon>Sphingomonadales</taxon>
        <taxon>Sphingomonadaceae</taxon>
        <taxon>Sphingomonas</taxon>
    </lineage>
</organism>
<reference evidence="2" key="1">
    <citation type="submission" date="2016-10" db="EMBL/GenBank/DDBJ databases">
        <authorList>
            <person name="Varghese N."/>
            <person name="Submissions S."/>
        </authorList>
    </citation>
    <scope>NUCLEOTIDE SEQUENCE [LARGE SCALE GENOMIC DNA]</scope>
    <source>
        <strain evidence="2">CGMCC 1.9113</strain>
    </source>
</reference>
<proteinExistence type="predicted"/>
<evidence type="ECO:0000313" key="1">
    <source>
        <dbReference type="EMBL" id="SFP88020.1"/>
    </source>
</evidence>
<dbReference type="InterPro" id="IPR029470">
    <property type="entry name" value="PDDEXK_4"/>
</dbReference>
<protein>
    <submittedName>
        <fullName evidence="1">PD-(D/E)XK nuclease superfamily protein</fullName>
    </submittedName>
</protein>
<gene>
    <name evidence="1" type="ORF">SAMN04488241_109176</name>
</gene>
<accession>A0A1I5TY88</accession>
<dbReference type="Pfam" id="PF14281">
    <property type="entry name" value="PDDEXK_4"/>
    <property type="match status" value="1"/>
</dbReference>
<sequence length="370" mass="40185">MCLLRRGMHAVPSLIARVAAAGAERSRTEVAVAQRFAPRFNAVSLFTPGENNLSAIFRWLLDESETHGQGPLFRSRFINDLLGDDPARWHGARVTTEVTTSDGTGRIDLLMESRDGARCAVIENKPWAGWQTDQLFRYLDDQQNCRTEVRVHALVGHPDASASLNQHWSESTATPLPSTVTASGYDAVVTWLEDCAMICRAERVRGFLNDLAGYCREVILSEPSMEEANETARIILAGGEEALAAARSIAAALPLALATDAARRVAGSVEIVGGNPTVRVDISGAVIHFVLFGDLTPWAGVTDKTRVETLGGTLAWAAPERQWPRWIYVRKIGVDGRSLYDAARTGDLDAVERLLPVVARTMIGDAAVPS</sequence>
<dbReference type="EMBL" id="FOXP01000009">
    <property type="protein sequence ID" value="SFP88020.1"/>
    <property type="molecule type" value="Genomic_DNA"/>
</dbReference>
<evidence type="ECO:0000313" key="2">
    <source>
        <dbReference type="Proteomes" id="UP000199586"/>
    </source>
</evidence>